<evidence type="ECO:0000256" key="1">
    <source>
        <dbReference type="SAM" id="MobiDB-lite"/>
    </source>
</evidence>
<reference evidence="2 3" key="1">
    <citation type="journal article" date="2014" name="Agronomy (Basel)">
        <title>A Draft Genome Sequence for Ensete ventricosum, the Drought-Tolerant Tree Against Hunger.</title>
        <authorList>
            <person name="Harrison J."/>
            <person name="Moore K.A."/>
            <person name="Paszkiewicz K."/>
            <person name="Jones T."/>
            <person name="Grant M."/>
            <person name="Ambacheew D."/>
            <person name="Muzemil S."/>
            <person name="Studholme D.J."/>
        </authorList>
    </citation>
    <scope>NUCLEOTIDE SEQUENCE [LARGE SCALE GENOMIC DNA]</scope>
</reference>
<dbReference type="Proteomes" id="UP000287651">
    <property type="component" value="Unassembled WGS sequence"/>
</dbReference>
<dbReference type="EMBL" id="AMZH03002330">
    <property type="protein sequence ID" value="RRT75955.1"/>
    <property type="molecule type" value="Genomic_DNA"/>
</dbReference>
<organism evidence="2 3">
    <name type="scientific">Ensete ventricosum</name>
    <name type="common">Abyssinian banana</name>
    <name type="synonym">Musa ensete</name>
    <dbReference type="NCBI Taxonomy" id="4639"/>
    <lineage>
        <taxon>Eukaryota</taxon>
        <taxon>Viridiplantae</taxon>
        <taxon>Streptophyta</taxon>
        <taxon>Embryophyta</taxon>
        <taxon>Tracheophyta</taxon>
        <taxon>Spermatophyta</taxon>
        <taxon>Magnoliopsida</taxon>
        <taxon>Liliopsida</taxon>
        <taxon>Zingiberales</taxon>
        <taxon>Musaceae</taxon>
        <taxon>Ensete</taxon>
    </lineage>
</organism>
<feature type="region of interest" description="Disordered" evidence="1">
    <location>
        <begin position="19"/>
        <end position="64"/>
    </location>
</feature>
<accession>A0A427AI92</accession>
<dbReference type="AlphaFoldDB" id="A0A427AI92"/>
<comment type="caution">
    <text evidence="2">The sequence shown here is derived from an EMBL/GenBank/DDBJ whole genome shotgun (WGS) entry which is preliminary data.</text>
</comment>
<feature type="compositionally biased region" description="Basic and acidic residues" evidence="1">
    <location>
        <begin position="48"/>
        <end position="62"/>
    </location>
</feature>
<evidence type="ECO:0000313" key="3">
    <source>
        <dbReference type="Proteomes" id="UP000287651"/>
    </source>
</evidence>
<name>A0A427AI92_ENSVE</name>
<sequence>MKSAETPWHAWLQGSLLGSRRNPVPAAGERVLASGLRDERGRRRRRRQDVGEGKQHGVDQHEPQLGCFLPGLLETGRPTPFLQDHVLHHEKYHHRVRRRSFELERGVAETRSRKEGGKRRICFPFPRTLYGTTKVTIDTRRDLRRRPEAAHLVVVLSTRRRSEAAEPKRIAKLWGTAGEQMVCICTNRGGGRDTMVCILKAHDNETAFCANRRVRP</sequence>
<evidence type="ECO:0000313" key="2">
    <source>
        <dbReference type="EMBL" id="RRT75955.1"/>
    </source>
</evidence>
<protein>
    <submittedName>
        <fullName evidence="2">Uncharacterized protein</fullName>
    </submittedName>
</protein>
<gene>
    <name evidence="2" type="ORF">B296_00009455</name>
</gene>
<proteinExistence type="predicted"/>